<dbReference type="InterPro" id="IPR041698">
    <property type="entry name" value="Methyltransf_25"/>
</dbReference>
<dbReference type="InterPro" id="IPR048647">
    <property type="entry name" value="RlmA_N"/>
</dbReference>
<keyword evidence="3" id="KW-0808">Transferase</keyword>
<dbReference type="Gene3D" id="3.40.50.150">
    <property type="entry name" value="Vaccinia Virus protein VP39"/>
    <property type="match status" value="1"/>
</dbReference>
<gene>
    <name evidence="3" type="ORF">MNBD_GAMMA05-73</name>
</gene>
<protein>
    <submittedName>
        <fullName evidence="3">Ribosomal RNA large subunit methyltransferase A</fullName>
        <ecNumber evidence="3">2.1.1.51</ecNumber>
    </submittedName>
</protein>
<feature type="domain" description="Methyltransferase" evidence="1">
    <location>
        <begin position="95"/>
        <end position="181"/>
    </location>
</feature>
<dbReference type="InterPro" id="IPR050508">
    <property type="entry name" value="Methyltransf_Superfamily"/>
</dbReference>
<dbReference type="PANTHER" id="PTHR42912:SF45">
    <property type="entry name" value="23S RRNA (GUANINE(745)-N(1))-METHYLTRANSFERASE"/>
    <property type="match status" value="1"/>
</dbReference>
<evidence type="ECO:0000259" key="2">
    <source>
        <dbReference type="Pfam" id="PF21302"/>
    </source>
</evidence>
<name>A0A3B0WH32_9ZZZZ</name>
<dbReference type="SUPFAM" id="SSF53335">
    <property type="entry name" value="S-adenosyl-L-methionine-dependent methyltransferases"/>
    <property type="match status" value="1"/>
</dbReference>
<organism evidence="3">
    <name type="scientific">hydrothermal vent metagenome</name>
    <dbReference type="NCBI Taxonomy" id="652676"/>
    <lineage>
        <taxon>unclassified sequences</taxon>
        <taxon>metagenomes</taxon>
        <taxon>ecological metagenomes</taxon>
    </lineage>
</organism>
<evidence type="ECO:0000313" key="3">
    <source>
        <dbReference type="EMBL" id="VAW51780.1"/>
    </source>
</evidence>
<dbReference type="Pfam" id="PF21302">
    <property type="entry name" value="Zn_ribbon_RlmA"/>
    <property type="match status" value="1"/>
</dbReference>
<proteinExistence type="predicted"/>
<keyword evidence="3" id="KW-0489">Methyltransferase</keyword>
<dbReference type="InterPro" id="IPR029063">
    <property type="entry name" value="SAM-dependent_MTases_sf"/>
</dbReference>
<dbReference type="InterPro" id="IPR016718">
    <property type="entry name" value="rRNA_m1G-MeTrfase_A_prd"/>
</dbReference>
<dbReference type="Pfam" id="PF13649">
    <property type="entry name" value="Methyltransf_25"/>
    <property type="match status" value="1"/>
</dbReference>
<dbReference type="EMBL" id="UOFE01000022">
    <property type="protein sequence ID" value="VAW51780.1"/>
    <property type="molecule type" value="Genomic_DNA"/>
</dbReference>
<sequence length="280" mass="31489">MTNADNLACPIDGLKLVSDNKQWTCPNGHSFDIARQGYVNLLPVQYKRSKHPGDNKEMVVARTHFLDAGIYRCLAKKITETVDPLITDNNTFCFLDAGCGEGYYFNYLYQFLSAIDKSTKLSFIGLDISKEAILQASKRNKNITWVVGTNRQPPLAEASIDLILCVFGFVSFDGFAKILKPNGKMVLVDPGNEHLKELRELIYEKINRTELTDIDTEQFSIVDSQNCKFKTGNIDNENVKNLLNMTPHLFRASKEGKLAVSKLTELDLTVDVVIRTLTKV</sequence>
<evidence type="ECO:0000259" key="1">
    <source>
        <dbReference type="Pfam" id="PF13649"/>
    </source>
</evidence>
<dbReference type="GO" id="GO:0008168">
    <property type="term" value="F:methyltransferase activity"/>
    <property type="evidence" value="ECO:0007669"/>
    <property type="project" value="UniProtKB-KW"/>
</dbReference>
<accession>A0A3B0WH32</accession>
<dbReference type="AlphaFoldDB" id="A0A3B0WH32"/>
<reference evidence="3" key="1">
    <citation type="submission" date="2018-06" db="EMBL/GenBank/DDBJ databases">
        <authorList>
            <person name="Zhirakovskaya E."/>
        </authorList>
    </citation>
    <scope>NUCLEOTIDE SEQUENCE</scope>
</reference>
<dbReference type="PIRSF" id="PIRSF018249">
    <property type="entry name" value="MyrA_prd"/>
    <property type="match status" value="1"/>
</dbReference>
<dbReference type="GO" id="GO:0032259">
    <property type="term" value="P:methylation"/>
    <property type="evidence" value="ECO:0007669"/>
    <property type="project" value="UniProtKB-KW"/>
</dbReference>
<feature type="domain" description="23S rRNA (guanine(745)-N(1))-methyltransferase N-terminal" evidence="2">
    <location>
        <begin position="8"/>
        <end position="50"/>
    </location>
</feature>
<dbReference type="CDD" id="cd02440">
    <property type="entry name" value="AdoMet_MTases"/>
    <property type="match status" value="1"/>
</dbReference>
<dbReference type="EC" id="2.1.1.51" evidence="3"/>
<dbReference type="PANTHER" id="PTHR42912">
    <property type="entry name" value="METHYLTRANSFERASE"/>
    <property type="match status" value="1"/>
</dbReference>